<dbReference type="PRINTS" id="PR01070">
    <property type="entry name" value="ACCCTRFRASEB"/>
</dbReference>
<accession>A0A248JVK4</accession>
<dbReference type="GO" id="GO:0006633">
    <property type="term" value="P:fatty acid biosynthetic process"/>
    <property type="evidence" value="ECO:0007669"/>
    <property type="project" value="InterPro"/>
</dbReference>
<sequence>MTLTVIETLEAKRQGARAGGGEKRVAAQHAKGKLTARERLELLLDAGSFEEWDMFVEHRCADFGMAEQKVPGDGVVTGHGTINGRLVFVFSQDFTVFGGSLSEAHAEKICKIMDQAMKVGAPVIGLNDSGGARIQEGVASLGGYAEVFQRNVLASGVVPQLSLIMGPCAGGAVYSPAMTDFIFMVKDSSYMFVTGPDVVKTVTHEVVTAEELGGAVTHTAKSGVADLAFNNDVEALLHTRRFFDFLPLSNREQAPVRVTADPVDRPEPSLGTLVPANPNKPYDMKELILKVVDEGDFFELQPDYAKNIIIGFGRLNGSTVGFVANQPLVLAGCLDIDSSIKAARFVRFCDAFNIPICTLVDVPGFLPGTAQEYNGIIKHGAKLLFAYAEATVPKVTLITRKAYGGAYDVMASKHLRGDVNYAWPSAEIAVMGPKGAVEIIFRADIGDAAKIDARTEEYRQKFANPFVAASRGYIDDIIMPHNTRRRLIKAFSMLKNKKLENPWKKHDNLPL</sequence>
<dbReference type="Pfam" id="PF01039">
    <property type="entry name" value="Carboxyl_trans"/>
    <property type="match status" value="1"/>
</dbReference>
<gene>
    <name evidence="5" type="ORF">Y958_17725</name>
</gene>
<evidence type="ECO:0000313" key="5">
    <source>
        <dbReference type="EMBL" id="ASG22747.1"/>
    </source>
</evidence>
<dbReference type="PANTHER" id="PTHR43842">
    <property type="entry name" value="PROPIONYL-COA CARBOXYLASE BETA CHAIN"/>
    <property type="match status" value="1"/>
</dbReference>
<comment type="similarity">
    <text evidence="1">Belongs to the AccD/PCCB family.</text>
</comment>
<dbReference type="GO" id="GO:0015977">
    <property type="term" value="P:carbon fixation"/>
    <property type="evidence" value="ECO:0007669"/>
    <property type="project" value="UniProtKB-ARBA"/>
</dbReference>
<dbReference type="InterPro" id="IPR000438">
    <property type="entry name" value="Acetyl_CoA_COase_Trfase_b_su"/>
</dbReference>
<evidence type="ECO:0000259" key="4">
    <source>
        <dbReference type="PROSITE" id="PS50989"/>
    </source>
</evidence>
<organism evidence="5 6">
    <name type="scientific">Nitrospirillum viridazoti CBAmc</name>
    <dbReference type="NCBI Taxonomy" id="1441467"/>
    <lineage>
        <taxon>Bacteria</taxon>
        <taxon>Pseudomonadati</taxon>
        <taxon>Pseudomonadota</taxon>
        <taxon>Alphaproteobacteria</taxon>
        <taxon>Rhodospirillales</taxon>
        <taxon>Azospirillaceae</taxon>
        <taxon>Nitrospirillum</taxon>
        <taxon>Nitrospirillum viridazoti</taxon>
    </lineage>
</organism>
<dbReference type="Gene3D" id="3.90.226.10">
    <property type="entry name" value="2-enoyl-CoA Hydratase, Chain A, domain 1"/>
    <property type="match status" value="2"/>
</dbReference>
<dbReference type="FunFam" id="3.90.226.10:FF:000016">
    <property type="entry name" value="Propionyl-CoA carboxylase, beta subunit"/>
    <property type="match status" value="1"/>
</dbReference>
<dbReference type="InterPro" id="IPR011762">
    <property type="entry name" value="COA_CT_N"/>
</dbReference>
<protein>
    <recommendedName>
        <fullName evidence="2">Propionyl-CoA carboxylase beta chain</fullName>
    </recommendedName>
</protein>
<dbReference type="PROSITE" id="PS50989">
    <property type="entry name" value="COA_CT_CTER"/>
    <property type="match status" value="1"/>
</dbReference>
<keyword evidence="5" id="KW-0808">Transferase</keyword>
<evidence type="ECO:0000313" key="6">
    <source>
        <dbReference type="Proteomes" id="UP000197153"/>
    </source>
</evidence>
<dbReference type="EMBL" id="CP022111">
    <property type="protein sequence ID" value="ASG22747.1"/>
    <property type="molecule type" value="Genomic_DNA"/>
</dbReference>
<dbReference type="GO" id="GO:0016740">
    <property type="term" value="F:transferase activity"/>
    <property type="evidence" value="ECO:0007669"/>
    <property type="project" value="UniProtKB-KW"/>
</dbReference>
<evidence type="ECO:0000256" key="1">
    <source>
        <dbReference type="ARBA" id="ARBA00006102"/>
    </source>
</evidence>
<feature type="domain" description="CoA carboxyltransferase N-terminal" evidence="3">
    <location>
        <begin position="2"/>
        <end position="258"/>
    </location>
</feature>
<dbReference type="SUPFAM" id="SSF52096">
    <property type="entry name" value="ClpP/crotonase"/>
    <property type="match status" value="2"/>
</dbReference>
<dbReference type="InterPro" id="IPR034733">
    <property type="entry name" value="AcCoA_carboxyl_beta"/>
</dbReference>
<reference evidence="5 6" key="1">
    <citation type="submission" date="2017-06" db="EMBL/GenBank/DDBJ databases">
        <title>Complete genome sequence of Nitrospirillum amazonense strain CBAmC, an endophytic nitrogen-fixing and plant growth-promoting bacterium, isolated from sugarcane.</title>
        <authorList>
            <person name="Schwab S."/>
            <person name="dos Santos Teixeira K.R."/>
            <person name="Simoes Araujo J.L."/>
            <person name="Soares Vidal M."/>
            <person name="Borges de Freitas H.R."/>
            <person name="Rivello Crivelaro A.L."/>
            <person name="Bueno de Camargo Nunes A."/>
            <person name="dos Santos C.M."/>
            <person name="Palmeira da Silva Rosa D."/>
            <person name="da Silva Padilha D."/>
            <person name="da Silva E."/>
            <person name="Araujo Terra L."/>
            <person name="Soares Mendes V."/>
            <person name="Farinelli L."/>
            <person name="Magalhaes Cruz L."/>
            <person name="Baldani J.I."/>
        </authorList>
    </citation>
    <scope>NUCLEOTIDE SEQUENCE [LARGE SCALE GENOMIC DNA]</scope>
    <source>
        <strain evidence="5 6">CBAmC</strain>
    </source>
</reference>
<evidence type="ECO:0000256" key="2">
    <source>
        <dbReference type="ARBA" id="ARBA00074538"/>
    </source>
</evidence>
<dbReference type="InterPro" id="IPR011763">
    <property type="entry name" value="COA_CT_C"/>
</dbReference>
<dbReference type="PANTHER" id="PTHR43842:SF4">
    <property type="match status" value="1"/>
</dbReference>
<dbReference type="InterPro" id="IPR051047">
    <property type="entry name" value="AccD/PCCB"/>
</dbReference>
<dbReference type="Proteomes" id="UP000197153">
    <property type="component" value="Chromosome 2"/>
</dbReference>
<name>A0A248JVK4_9PROT</name>
<dbReference type="KEGG" id="nao:Y958_17725"/>
<dbReference type="AlphaFoldDB" id="A0A248JVK4"/>
<dbReference type="FunFam" id="3.90.226.10:FF:000017">
    <property type="entry name" value="Propionyl-CoA carboxylase subunit beta 5"/>
    <property type="match status" value="1"/>
</dbReference>
<proteinExistence type="inferred from homology"/>
<evidence type="ECO:0000259" key="3">
    <source>
        <dbReference type="PROSITE" id="PS50980"/>
    </source>
</evidence>
<keyword evidence="6" id="KW-1185">Reference proteome</keyword>
<dbReference type="InterPro" id="IPR029045">
    <property type="entry name" value="ClpP/crotonase-like_dom_sf"/>
</dbReference>
<dbReference type="RefSeq" id="WP_088873296.1">
    <property type="nucleotide sequence ID" value="NZ_CP022111.1"/>
</dbReference>
<dbReference type="GO" id="GO:0003989">
    <property type="term" value="F:acetyl-CoA carboxylase activity"/>
    <property type="evidence" value="ECO:0007669"/>
    <property type="project" value="InterPro"/>
</dbReference>
<dbReference type="GO" id="GO:0004658">
    <property type="term" value="F:propionyl-CoA carboxylase activity"/>
    <property type="evidence" value="ECO:0007669"/>
    <property type="project" value="UniProtKB-ARBA"/>
</dbReference>
<feature type="domain" description="CoA carboxyltransferase C-terminal" evidence="4">
    <location>
        <begin position="262"/>
        <end position="505"/>
    </location>
</feature>
<dbReference type="PROSITE" id="PS50980">
    <property type="entry name" value="COA_CT_NTER"/>
    <property type="match status" value="1"/>
</dbReference>
<dbReference type="GO" id="GO:0009317">
    <property type="term" value="C:acetyl-CoA carboxylase complex"/>
    <property type="evidence" value="ECO:0007669"/>
    <property type="project" value="InterPro"/>
</dbReference>